<dbReference type="GO" id="GO:0004601">
    <property type="term" value="F:peroxidase activity"/>
    <property type="evidence" value="ECO:0007669"/>
    <property type="project" value="UniProtKB-KW"/>
</dbReference>
<name>A0ABW3JYV7_9BACT</name>
<dbReference type="Pfam" id="PF01569">
    <property type="entry name" value="PAP2"/>
    <property type="match status" value="1"/>
</dbReference>
<dbReference type="EMBL" id="JBHTKA010000001">
    <property type="protein sequence ID" value="MFD0997977.1"/>
    <property type="molecule type" value="Genomic_DNA"/>
</dbReference>
<keyword evidence="2" id="KW-0575">Peroxidase</keyword>
<gene>
    <name evidence="2" type="ORF">ACFQ21_01625</name>
</gene>
<comment type="caution">
    <text evidence="2">The sequence shown here is derived from an EMBL/GenBank/DDBJ whole genome shotgun (WGS) entry which is preliminary data.</text>
</comment>
<dbReference type="PANTHER" id="PTHR34599:SF2">
    <property type="entry name" value="TRAF-TYPE DOMAIN-CONTAINING PROTEIN"/>
    <property type="match status" value="1"/>
</dbReference>
<evidence type="ECO:0000259" key="1">
    <source>
        <dbReference type="Pfam" id="PF01569"/>
    </source>
</evidence>
<dbReference type="InterPro" id="IPR052559">
    <property type="entry name" value="V-haloperoxidase"/>
</dbReference>
<dbReference type="Proteomes" id="UP001597112">
    <property type="component" value="Unassembled WGS sequence"/>
</dbReference>
<dbReference type="CDD" id="cd03398">
    <property type="entry name" value="PAP2_haloperoxidase"/>
    <property type="match status" value="1"/>
</dbReference>
<keyword evidence="2" id="KW-0560">Oxidoreductase</keyword>
<protein>
    <submittedName>
        <fullName evidence="2">Vanadium-dependent haloperoxidase</fullName>
        <ecNumber evidence="2">1.11.1.-</ecNumber>
    </submittedName>
</protein>
<dbReference type="InterPro" id="IPR000326">
    <property type="entry name" value="PAP2/HPO"/>
</dbReference>
<reference evidence="3" key="1">
    <citation type="journal article" date="2019" name="Int. J. Syst. Evol. Microbiol.">
        <title>The Global Catalogue of Microorganisms (GCM) 10K type strain sequencing project: providing services to taxonomists for standard genome sequencing and annotation.</title>
        <authorList>
            <consortium name="The Broad Institute Genomics Platform"/>
            <consortium name="The Broad Institute Genome Sequencing Center for Infectious Disease"/>
            <person name="Wu L."/>
            <person name="Ma J."/>
        </authorList>
    </citation>
    <scope>NUCLEOTIDE SEQUENCE [LARGE SCALE GENOMIC DNA]</scope>
    <source>
        <strain evidence="3">CCUG 58938</strain>
    </source>
</reference>
<feature type="domain" description="Phosphatidic acid phosphatase type 2/haloperoxidase" evidence="1">
    <location>
        <begin position="321"/>
        <end position="437"/>
    </location>
</feature>
<dbReference type="EC" id="1.11.1.-" evidence="2"/>
<sequence>MKFSFGKIAVICMLLVSCSSDDAWRTKVQNAEYLHRSIKQVTDVIVHDIFSPPVASRIYTYVSVAAYEAARHQDSLCVSFAGQLHGLGQVPQPDKGKEYCYPLASVQAALKVGRALVFSEDKMDAFYEGIMQEFKNDGVPKDVFERSVAYGTQVADHIIAWSQKDNYKQSRSFPKYSISEDPATWKPTPPAYMDAVEPHWNKIRTFALDSAAQFKPVSPTKFSTDKESGFYKEAFEVYTAGVKMTDEQRQIASFWDCNPFVMNVKGHVMFATKKISPGGHWMNITSVACKKTNADIVKSAEAYARVAIGLVDGFISCWDEKYRSRLIRPETYINQYIDENWTPLLQTPPFPEYTSGHSVVSGASAMVLTKLFGDNFSFTDSTEIEFGLTARSFKSFIHASEEAAISRLYGGIHYRPAIENGMIEGRAVGNFINEKVRTRKEGKKLADGK</sequence>
<dbReference type="RefSeq" id="WP_377573868.1">
    <property type="nucleotide sequence ID" value="NZ_JBHTKA010000001.1"/>
</dbReference>
<accession>A0ABW3JYV7</accession>
<dbReference type="SUPFAM" id="SSF48317">
    <property type="entry name" value="Acid phosphatase/Vanadium-dependent haloperoxidase"/>
    <property type="match status" value="1"/>
</dbReference>
<dbReference type="InterPro" id="IPR036938">
    <property type="entry name" value="PAP2/HPO_sf"/>
</dbReference>
<dbReference type="PANTHER" id="PTHR34599">
    <property type="entry name" value="PEROXIDASE-RELATED"/>
    <property type="match status" value="1"/>
</dbReference>
<dbReference type="Gene3D" id="1.10.606.20">
    <property type="match status" value="1"/>
</dbReference>
<organism evidence="2 3">
    <name type="scientific">Ohtaekwangia kribbensis</name>
    <dbReference type="NCBI Taxonomy" id="688913"/>
    <lineage>
        <taxon>Bacteria</taxon>
        <taxon>Pseudomonadati</taxon>
        <taxon>Bacteroidota</taxon>
        <taxon>Cytophagia</taxon>
        <taxon>Cytophagales</taxon>
        <taxon>Fulvivirgaceae</taxon>
        <taxon>Ohtaekwangia</taxon>
    </lineage>
</organism>
<keyword evidence="3" id="KW-1185">Reference proteome</keyword>
<evidence type="ECO:0000313" key="3">
    <source>
        <dbReference type="Proteomes" id="UP001597112"/>
    </source>
</evidence>
<dbReference type="PROSITE" id="PS51257">
    <property type="entry name" value="PROKAR_LIPOPROTEIN"/>
    <property type="match status" value="1"/>
</dbReference>
<proteinExistence type="predicted"/>
<evidence type="ECO:0000313" key="2">
    <source>
        <dbReference type="EMBL" id="MFD0997977.1"/>
    </source>
</evidence>